<accession>A0A8S2GBD3</accession>
<dbReference type="EMBL" id="CAJNOK010066635">
    <property type="protein sequence ID" value="CAF1652339.1"/>
    <property type="molecule type" value="Genomic_DNA"/>
</dbReference>
<dbReference type="Gene3D" id="3.90.25.10">
    <property type="entry name" value="UDP-galactose 4-epimerase, domain 1"/>
    <property type="match status" value="1"/>
</dbReference>
<dbReference type="InterPro" id="IPR001509">
    <property type="entry name" value="Epimerase_deHydtase"/>
</dbReference>
<name>A0A8S2GBD3_9BILA</name>
<evidence type="ECO:0000259" key="2">
    <source>
        <dbReference type="Pfam" id="PF01370"/>
    </source>
</evidence>
<feature type="non-terminal residue" evidence="3">
    <location>
        <position position="1"/>
    </location>
</feature>
<reference evidence="3" key="1">
    <citation type="submission" date="2021-02" db="EMBL/GenBank/DDBJ databases">
        <authorList>
            <person name="Nowell W R."/>
        </authorList>
    </citation>
    <scope>NUCLEOTIDE SEQUENCE</scope>
</reference>
<dbReference type="SUPFAM" id="SSF51735">
    <property type="entry name" value="NAD(P)-binding Rossmann-fold domains"/>
    <property type="match status" value="1"/>
</dbReference>
<protein>
    <recommendedName>
        <fullName evidence="2">NAD-dependent epimerase/dehydratase domain-containing protein</fullName>
    </recommendedName>
</protein>
<evidence type="ECO:0000256" key="1">
    <source>
        <dbReference type="ARBA" id="ARBA00007637"/>
    </source>
</evidence>
<proteinExistence type="inferred from homology"/>
<dbReference type="Proteomes" id="UP000677228">
    <property type="component" value="Unassembled WGS sequence"/>
</dbReference>
<evidence type="ECO:0000313" key="4">
    <source>
        <dbReference type="EMBL" id="CAF4500861.1"/>
    </source>
</evidence>
<dbReference type="Proteomes" id="UP000682733">
    <property type="component" value="Unassembled WGS sequence"/>
</dbReference>
<comment type="similarity">
    <text evidence="1">Belongs to the NAD(P)-dependent epimerase/dehydratase family.</text>
</comment>
<dbReference type="PANTHER" id="PTHR43000">
    <property type="entry name" value="DTDP-D-GLUCOSE 4,6-DEHYDRATASE-RELATED"/>
    <property type="match status" value="1"/>
</dbReference>
<comment type="caution">
    <text evidence="3">The sequence shown here is derived from an EMBL/GenBank/DDBJ whole genome shotgun (WGS) entry which is preliminary data.</text>
</comment>
<dbReference type="Gene3D" id="3.40.50.720">
    <property type="entry name" value="NAD(P)-binding Rossmann-like Domain"/>
    <property type="match status" value="1"/>
</dbReference>
<gene>
    <name evidence="3" type="ORF">OVA965_LOCUS44885</name>
    <name evidence="4" type="ORF">TMI583_LOCUS47952</name>
</gene>
<evidence type="ECO:0000313" key="3">
    <source>
        <dbReference type="EMBL" id="CAF1652339.1"/>
    </source>
</evidence>
<evidence type="ECO:0000313" key="5">
    <source>
        <dbReference type="Proteomes" id="UP000677228"/>
    </source>
</evidence>
<feature type="non-terminal residue" evidence="3">
    <location>
        <position position="117"/>
    </location>
</feature>
<dbReference type="Pfam" id="PF01370">
    <property type="entry name" value="Epimerase"/>
    <property type="match status" value="1"/>
</dbReference>
<sequence>SCHETAVLNPTNPYAATKAAAEFLVKSYGESFKLPYVITRGNNVYGPYQFTEKVIPRFITTILRGEKMPIHGDGSHVRNFIFVDDTVRAVDIVLRKGKLKMIYNIGSKDELKVMDIA</sequence>
<feature type="domain" description="NAD-dependent epimerase/dehydratase" evidence="2">
    <location>
        <begin position="5"/>
        <end position="106"/>
    </location>
</feature>
<dbReference type="InterPro" id="IPR036291">
    <property type="entry name" value="NAD(P)-bd_dom_sf"/>
</dbReference>
<dbReference type="EMBL" id="CAJOBA010095327">
    <property type="protein sequence ID" value="CAF4500861.1"/>
    <property type="molecule type" value="Genomic_DNA"/>
</dbReference>
<dbReference type="AlphaFoldDB" id="A0A8S2GBD3"/>
<organism evidence="3 5">
    <name type="scientific">Didymodactylos carnosus</name>
    <dbReference type="NCBI Taxonomy" id="1234261"/>
    <lineage>
        <taxon>Eukaryota</taxon>
        <taxon>Metazoa</taxon>
        <taxon>Spiralia</taxon>
        <taxon>Gnathifera</taxon>
        <taxon>Rotifera</taxon>
        <taxon>Eurotatoria</taxon>
        <taxon>Bdelloidea</taxon>
        <taxon>Philodinida</taxon>
        <taxon>Philodinidae</taxon>
        <taxon>Didymodactylos</taxon>
    </lineage>
</organism>